<feature type="chain" id="PRO_5046316967" evidence="1">
    <location>
        <begin position="21"/>
        <end position="110"/>
    </location>
</feature>
<evidence type="ECO:0000313" key="2">
    <source>
        <dbReference type="EMBL" id="MEJ8849772.1"/>
    </source>
</evidence>
<proteinExistence type="predicted"/>
<dbReference type="EMBL" id="JBBKZT010000012">
    <property type="protein sequence ID" value="MEJ8849772.1"/>
    <property type="molecule type" value="Genomic_DNA"/>
</dbReference>
<dbReference type="Pfam" id="PF06649">
    <property type="entry name" value="DUF1161"/>
    <property type="match status" value="1"/>
</dbReference>
<dbReference type="Proteomes" id="UP001385892">
    <property type="component" value="Unassembled WGS sequence"/>
</dbReference>
<dbReference type="InterPro" id="IPR010595">
    <property type="entry name" value="DUF1161"/>
</dbReference>
<comment type="caution">
    <text evidence="2">The sequence shown here is derived from an EMBL/GenBank/DDBJ whole genome shotgun (WGS) entry which is preliminary data.</text>
</comment>
<dbReference type="RefSeq" id="WP_340344896.1">
    <property type="nucleotide sequence ID" value="NZ_JBBKZT010000012.1"/>
</dbReference>
<gene>
    <name evidence="2" type="ORF">WKW82_24210</name>
</gene>
<reference evidence="2 3" key="1">
    <citation type="submission" date="2024-03" db="EMBL/GenBank/DDBJ databases">
        <title>Novel species of the genus Variovorax.</title>
        <authorList>
            <person name="Liu Q."/>
            <person name="Xin Y.-H."/>
        </authorList>
    </citation>
    <scope>NUCLEOTIDE SEQUENCE [LARGE SCALE GENOMIC DNA]</scope>
    <source>
        <strain evidence="2 3">KACC 18900</strain>
    </source>
</reference>
<keyword evidence="1" id="KW-0732">Signal</keyword>
<organism evidence="2 3">
    <name type="scientific">Variovorax rhizosphaerae</name>
    <dbReference type="NCBI Taxonomy" id="1836200"/>
    <lineage>
        <taxon>Bacteria</taxon>
        <taxon>Pseudomonadati</taxon>
        <taxon>Pseudomonadota</taxon>
        <taxon>Betaproteobacteria</taxon>
        <taxon>Burkholderiales</taxon>
        <taxon>Comamonadaceae</taxon>
        <taxon>Variovorax</taxon>
    </lineage>
</organism>
<accession>A0ABU8WTE0</accession>
<evidence type="ECO:0000256" key="1">
    <source>
        <dbReference type="SAM" id="SignalP"/>
    </source>
</evidence>
<keyword evidence="3" id="KW-1185">Reference proteome</keyword>
<protein>
    <submittedName>
        <fullName evidence="2">DUF1161 domain-containing protein</fullName>
    </submittedName>
</protein>
<name>A0ABU8WTE0_9BURK</name>
<evidence type="ECO:0000313" key="3">
    <source>
        <dbReference type="Proteomes" id="UP001385892"/>
    </source>
</evidence>
<feature type="signal peptide" evidence="1">
    <location>
        <begin position="1"/>
        <end position="20"/>
    </location>
</feature>
<sequence length="110" mass="11047">MTRLIALLIALLAASTASHALTCDELKAEIDQKIKAGGIASFTLTIADAASTEPGRVVGTCGNGKSKILYVPAAGSAGTGLSTPSAVKRPAVLTECKAGFTGPDCSTRVQ</sequence>